<evidence type="ECO:0000313" key="4">
    <source>
        <dbReference type="Proteomes" id="UP000320333"/>
    </source>
</evidence>
<name>A0A507FNZ6_9FUNG</name>
<evidence type="ECO:0000313" key="3">
    <source>
        <dbReference type="EMBL" id="TPX78024.1"/>
    </source>
</evidence>
<dbReference type="AlphaFoldDB" id="A0A507FNZ6"/>
<dbReference type="GO" id="GO:0003700">
    <property type="term" value="F:DNA-binding transcription factor activity"/>
    <property type="evidence" value="ECO:0007669"/>
    <property type="project" value="InterPro"/>
</dbReference>
<protein>
    <recommendedName>
        <fullName evidence="5">BZIP domain-containing protein</fullName>
    </recommendedName>
</protein>
<reference evidence="3 4" key="1">
    <citation type="journal article" date="2019" name="Sci. Rep.">
        <title>Comparative genomics of chytrid fungi reveal insights into the obligate biotrophic and pathogenic lifestyle of Synchytrium endobioticum.</title>
        <authorList>
            <person name="van de Vossenberg B.T.L.H."/>
            <person name="Warris S."/>
            <person name="Nguyen H.D.T."/>
            <person name="van Gent-Pelzer M.P.E."/>
            <person name="Joly D.L."/>
            <person name="van de Geest H.C."/>
            <person name="Bonants P.J.M."/>
            <person name="Smith D.S."/>
            <person name="Levesque C.A."/>
            <person name="van der Lee T.A.J."/>
        </authorList>
    </citation>
    <scope>NUCLEOTIDE SEQUENCE [LARGE SCALE GENOMIC DNA]</scope>
    <source>
        <strain evidence="3 4">CBS 675.73</strain>
    </source>
</reference>
<feature type="coiled-coil region" evidence="1">
    <location>
        <begin position="31"/>
        <end position="58"/>
    </location>
</feature>
<evidence type="ECO:0000256" key="1">
    <source>
        <dbReference type="SAM" id="Coils"/>
    </source>
</evidence>
<dbReference type="STRING" id="246404.A0A507FNZ6"/>
<dbReference type="InterPro" id="IPR046347">
    <property type="entry name" value="bZIP_sf"/>
</dbReference>
<feature type="compositionally biased region" description="Low complexity" evidence="2">
    <location>
        <begin position="67"/>
        <end position="88"/>
    </location>
</feature>
<evidence type="ECO:0000256" key="2">
    <source>
        <dbReference type="SAM" id="MobiDB-lite"/>
    </source>
</evidence>
<dbReference type="OrthoDB" id="2111853at2759"/>
<dbReference type="Proteomes" id="UP000320333">
    <property type="component" value="Unassembled WGS sequence"/>
</dbReference>
<keyword evidence="1" id="KW-0175">Coiled coil</keyword>
<gene>
    <name evidence="3" type="ORF">CcCBS67573_g00660</name>
</gene>
<dbReference type="CDD" id="cd14688">
    <property type="entry name" value="bZIP_YAP"/>
    <property type="match status" value="1"/>
</dbReference>
<feature type="region of interest" description="Disordered" evidence="2">
    <location>
        <begin position="1"/>
        <end position="27"/>
    </location>
</feature>
<sequence length="424" mass="47386">MGPKKRKEEDDDEAMGRDERKAMQNRHVKTLLAQKKFRERKENRIKELEDRVAVLSSLLAEGGNSKALSSLPPSPLLASASASGSASGSGTGVCPCSDSDLAAKMDTLEKRVATLAAENAALKNRHQMVPVQPSQVNPIHQHHPSSIDHTSTGLLAQNHNQYSYGLSQYASHHQMQSLQQNPSHLFQMELHSPPRMSTPQGKLSAAVKFGLPNIESARTALKSLPSLSNSIWVDQLFEALQRQAVTTDSNEIKRQLLKFIRAKYAIFEDANMLDRVKAIEVIELTKKLNHQHIDHMNAEALQPSVFQTPTDADMLIQTPAEKLGTPHLASFKNVLHFIPSLSGRNDLIDAFCQLFISSSHCRDRIQRAHGFFQIVSMKNRLFHLCDNDDDRNRFALSLEMARQENRAAVNNLFNDVELALQKLI</sequence>
<dbReference type="Gene3D" id="1.20.5.170">
    <property type="match status" value="1"/>
</dbReference>
<evidence type="ECO:0008006" key="5">
    <source>
        <dbReference type="Google" id="ProtNLM"/>
    </source>
</evidence>
<feature type="region of interest" description="Disordered" evidence="2">
    <location>
        <begin position="64"/>
        <end position="93"/>
    </location>
</feature>
<proteinExistence type="predicted"/>
<dbReference type="EMBL" id="QEAP01000010">
    <property type="protein sequence ID" value="TPX78024.1"/>
    <property type="molecule type" value="Genomic_DNA"/>
</dbReference>
<accession>A0A507FNZ6</accession>
<organism evidence="3 4">
    <name type="scientific">Chytriomyces confervae</name>
    <dbReference type="NCBI Taxonomy" id="246404"/>
    <lineage>
        <taxon>Eukaryota</taxon>
        <taxon>Fungi</taxon>
        <taxon>Fungi incertae sedis</taxon>
        <taxon>Chytridiomycota</taxon>
        <taxon>Chytridiomycota incertae sedis</taxon>
        <taxon>Chytridiomycetes</taxon>
        <taxon>Chytridiales</taxon>
        <taxon>Chytriomycetaceae</taxon>
        <taxon>Chytriomyces</taxon>
    </lineage>
</organism>
<keyword evidence="4" id="KW-1185">Reference proteome</keyword>
<dbReference type="SUPFAM" id="SSF57959">
    <property type="entry name" value="Leucine zipper domain"/>
    <property type="match status" value="1"/>
</dbReference>
<comment type="caution">
    <text evidence="3">The sequence shown here is derived from an EMBL/GenBank/DDBJ whole genome shotgun (WGS) entry which is preliminary data.</text>
</comment>